<keyword evidence="1" id="KW-0732">Signal</keyword>
<accession>A0A538TNT4</accession>
<dbReference type="AlphaFoldDB" id="A0A538TNT4"/>
<name>A0A538TNT4_UNCEI</name>
<organism evidence="2 3">
    <name type="scientific">Eiseniibacteriota bacterium</name>
    <dbReference type="NCBI Taxonomy" id="2212470"/>
    <lineage>
        <taxon>Bacteria</taxon>
        <taxon>Candidatus Eiseniibacteriota</taxon>
    </lineage>
</organism>
<dbReference type="NCBIfam" id="NF033709">
    <property type="entry name" value="PorV_fam"/>
    <property type="match status" value="1"/>
</dbReference>
<reference evidence="2 3" key="1">
    <citation type="journal article" date="2019" name="Nat. Microbiol.">
        <title>Mediterranean grassland soil C-N compound turnover is dependent on rainfall and depth, and is mediated by genomically divergent microorganisms.</title>
        <authorList>
            <person name="Diamond S."/>
            <person name="Andeer P.F."/>
            <person name="Li Z."/>
            <person name="Crits-Christoph A."/>
            <person name="Burstein D."/>
            <person name="Anantharaman K."/>
            <person name="Lane K.R."/>
            <person name="Thomas B.C."/>
            <person name="Pan C."/>
            <person name="Northen T.R."/>
            <person name="Banfield J.F."/>
        </authorList>
    </citation>
    <scope>NUCLEOTIDE SEQUENCE [LARGE SCALE GENOMIC DNA]</scope>
    <source>
        <strain evidence="2">WS_8</strain>
    </source>
</reference>
<dbReference type="EMBL" id="VBOY01000072">
    <property type="protein sequence ID" value="TMQ65299.1"/>
    <property type="molecule type" value="Genomic_DNA"/>
</dbReference>
<feature type="signal peptide" evidence="1">
    <location>
        <begin position="1"/>
        <end position="26"/>
    </location>
</feature>
<evidence type="ECO:0000313" key="3">
    <source>
        <dbReference type="Proteomes" id="UP000316609"/>
    </source>
</evidence>
<comment type="caution">
    <text evidence="2">The sequence shown here is derived from an EMBL/GenBank/DDBJ whole genome shotgun (WGS) entry which is preliminary data.</text>
</comment>
<gene>
    <name evidence="2" type="ORF">E6K78_07745</name>
</gene>
<proteinExistence type="predicted"/>
<dbReference type="Gene3D" id="2.40.160.60">
    <property type="entry name" value="Outer membrane protein transport protein (OMPP1/FadL/TodX)"/>
    <property type="match status" value="1"/>
</dbReference>
<protein>
    <submittedName>
        <fullName evidence="2">PorV/PorQ family protein</fullName>
    </submittedName>
</protein>
<dbReference type="SUPFAM" id="SSF56935">
    <property type="entry name" value="Porins"/>
    <property type="match status" value="1"/>
</dbReference>
<evidence type="ECO:0000256" key="1">
    <source>
        <dbReference type="SAM" id="SignalP"/>
    </source>
</evidence>
<evidence type="ECO:0000313" key="2">
    <source>
        <dbReference type="EMBL" id="TMQ65299.1"/>
    </source>
</evidence>
<feature type="chain" id="PRO_5021902415" evidence="1">
    <location>
        <begin position="27"/>
        <end position="306"/>
    </location>
</feature>
<sequence>MNRIPRRSILSLALFALTFAPSQAAAGPPGFAFLEVPAGARASALGGAYVSLCEGVESAFWNPAGLAAVHGIQVVGSHVEFLQSLRHDQFAVAGRLLGGGTSAGIRAMYSEAIVERDEVGNEVGSFGGHDLEFSLGYGLAAGQAWRIGGSAQVLRERIAESAATTMAFGAGTTWEPLPSLKAGLSLEHLGPAARYRIGGERGQPVPLPMAGQAGVSYGFGSPMAVGGHVALEARLTRGESGVAMVGGEITHPVGAALRLGVRAGDRIAPVSYGVGWKLPTVRLDYAFVPYKLDLGDTHRLSFVAQF</sequence>
<dbReference type="Proteomes" id="UP000316609">
    <property type="component" value="Unassembled WGS sequence"/>
</dbReference>